<gene>
    <name evidence="1" type="ORF">Edafosvirus23_1</name>
</gene>
<sequence length="188" mass="21742">MNKFLKAVKPLVHQIQGSSGAYFFNRATCIATHSFGRVVRQPIGELFKLNKPIQVLSFNTKTKKIEVREALPYTQEFAKTWICKFRTQNNKNFVDSMGYYLSSSFEYKTAKKFSEEKENIMSVEFIDKLDYKLSDDNQLTIQHEKFVESKDEPVYGLDVMGESNCIIMPINYNKFGIVKLTGNNFQKG</sequence>
<evidence type="ECO:0000313" key="1">
    <source>
        <dbReference type="EMBL" id="AYV78662.1"/>
    </source>
</evidence>
<reference evidence="1" key="1">
    <citation type="submission" date="2018-10" db="EMBL/GenBank/DDBJ databases">
        <title>Hidden diversity of soil giant viruses.</title>
        <authorList>
            <person name="Schulz F."/>
            <person name="Alteio L."/>
            <person name="Goudeau D."/>
            <person name="Ryan E.M."/>
            <person name="Malmstrom R.R."/>
            <person name="Blanchard J."/>
            <person name="Woyke T."/>
        </authorList>
    </citation>
    <scope>NUCLEOTIDE SEQUENCE</scope>
    <source>
        <strain evidence="1">EDV1</strain>
    </source>
</reference>
<accession>A0A3G4ZUS6</accession>
<feature type="non-terminal residue" evidence="1">
    <location>
        <position position="188"/>
    </location>
</feature>
<organism evidence="1">
    <name type="scientific">Edafosvirus sp</name>
    <dbReference type="NCBI Taxonomy" id="2487765"/>
    <lineage>
        <taxon>Viruses</taxon>
        <taxon>Varidnaviria</taxon>
        <taxon>Bamfordvirae</taxon>
        <taxon>Nucleocytoviricota</taxon>
        <taxon>Megaviricetes</taxon>
        <taxon>Imitervirales</taxon>
        <taxon>Mimiviridae</taxon>
        <taxon>Klosneuvirinae</taxon>
    </lineage>
</organism>
<name>A0A3G4ZUS6_9VIRU</name>
<dbReference type="EMBL" id="MK072088">
    <property type="protein sequence ID" value="AYV78662.1"/>
    <property type="molecule type" value="Genomic_DNA"/>
</dbReference>
<protein>
    <submittedName>
        <fullName evidence="1">Uncharacterized protein</fullName>
    </submittedName>
</protein>
<proteinExistence type="predicted"/>